<evidence type="ECO:0000313" key="3">
    <source>
        <dbReference type="Proteomes" id="UP001299068"/>
    </source>
</evidence>
<sequence>MYYLGIDGGGTKTQFTIINENVEVIQSIKKGTSHFKQIGLDGVENVLRDGLNEVLLESGISVDEIKGVGIGIAGYGNIQKDREGLERVVERVFKDFKYTLRNDVEIALAGALNGEDGIVIVSGTGSIALSKIGDKYKRCGGWGYSIGDEGSAYWIGKRIIETFSKEADGRLEKTHIYEIIKKMLALSNDYDIIKYINEDIKADRLEVAKFSKVCFEAAKLRDKNAINIFNSASKELSELINLLMKDFEGYNIKVSYLGGVFKSGEFILNPLIELLDKKCVLIPPKYTADIGAAIIALKNDEYKVL</sequence>
<dbReference type="InterPro" id="IPR039758">
    <property type="entry name" value="NAGK-like"/>
</dbReference>
<protein>
    <submittedName>
        <fullName evidence="2">Acyl-CoA reductase</fullName>
    </submittedName>
</protein>
<dbReference type="Pfam" id="PF01869">
    <property type="entry name" value="BcrAD_BadFG"/>
    <property type="match status" value="1"/>
</dbReference>
<dbReference type="PANTHER" id="PTHR12862:SF0">
    <property type="entry name" value="N-ACETYL-D-GLUCOSAMINE KINASE"/>
    <property type="match status" value="1"/>
</dbReference>
<dbReference type="CDD" id="cd24007">
    <property type="entry name" value="ASKHA_NBD_eukNAGK-like"/>
    <property type="match status" value="1"/>
</dbReference>
<dbReference type="RefSeq" id="WP_221858353.1">
    <property type="nucleotide sequence ID" value="NZ_JAIKTU010000001.1"/>
</dbReference>
<feature type="domain" description="ATPase BadF/BadG/BcrA/BcrD type" evidence="1">
    <location>
        <begin position="4"/>
        <end position="296"/>
    </location>
</feature>
<comment type="caution">
    <text evidence="2">The sequence shown here is derived from an EMBL/GenBank/DDBJ whole genome shotgun (WGS) entry which is preliminary data.</text>
</comment>
<dbReference type="InterPro" id="IPR043129">
    <property type="entry name" value="ATPase_NBD"/>
</dbReference>
<dbReference type="Gene3D" id="3.30.420.40">
    <property type="match status" value="2"/>
</dbReference>
<accession>A0ABS7KTE1</accession>
<reference evidence="2 3" key="1">
    <citation type="journal article" date="2021" name="Cell Host Microbe">
        <title>in vivo commensal control of Clostridioides difficile virulence.</title>
        <authorList>
            <person name="Girinathan B.P."/>
            <person name="Dibenedetto N."/>
            <person name="Worley J.N."/>
            <person name="Peltier J."/>
            <person name="Arrieta-Ortiz M.L."/>
            <person name="Rupa Christinal Immanuel S."/>
            <person name="Lavin R."/>
            <person name="Delaney M.L."/>
            <person name="Cummins C."/>
            <person name="Hoffmann M."/>
            <person name="Luo Y."/>
            <person name="Gonzalez-Escalona N."/>
            <person name="Allard M."/>
            <person name="Onderdonk A.B."/>
            <person name="Gerber G.K."/>
            <person name="Sonenshein A.L."/>
            <person name="Baliga N."/>
            <person name="Dupuy B."/>
            <person name="Bry L."/>
        </authorList>
    </citation>
    <scope>NUCLEOTIDE SEQUENCE [LARGE SCALE GENOMIC DNA]</scope>
    <source>
        <strain evidence="2 3">DSM 599</strain>
    </source>
</reference>
<dbReference type="SUPFAM" id="SSF53067">
    <property type="entry name" value="Actin-like ATPase domain"/>
    <property type="match status" value="2"/>
</dbReference>
<dbReference type="EMBL" id="JAIKTU010000001">
    <property type="protein sequence ID" value="MBY0753994.1"/>
    <property type="molecule type" value="Genomic_DNA"/>
</dbReference>
<dbReference type="InterPro" id="IPR002731">
    <property type="entry name" value="ATPase_BadF"/>
</dbReference>
<name>A0ABS7KTE1_CLOSR</name>
<keyword evidence="3" id="KW-1185">Reference proteome</keyword>
<dbReference type="Proteomes" id="UP001299068">
    <property type="component" value="Unassembled WGS sequence"/>
</dbReference>
<evidence type="ECO:0000313" key="2">
    <source>
        <dbReference type="EMBL" id="MBY0753994.1"/>
    </source>
</evidence>
<dbReference type="PANTHER" id="PTHR12862">
    <property type="entry name" value="BADF TYPE ATPASE DOMAIN-CONTAINING PROTEIN"/>
    <property type="match status" value="1"/>
</dbReference>
<organism evidence="2 3">
    <name type="scientific">Clostridium sardiniense</name>
    <name type="common">Clostridium absonum</name>
    <dbReference type="NCBI Taxonomy" id="29369"/>
    <lineage>
        <taxon>Bacteria</taxon>
        <taxon>Bacillati</taxon>
        <taxon>Bacillota</taxon>
        <taxon>Clostridia</taxon>
        <taxon>Eubacteriales</taxon>
        <taxon>Clostridiaceae</taxon>
        <taxon>Clostridium</taxon>
    </lineage>
</organism>
<evidence type="ECO:0000259" key="1">
    <source>
        <dbReference type="Pfam" id="PF01869"/>
    </source>
</evidence>
<proteinExistence type="predicted"/>
<gene>
    <name evidence="2" type="ORF">K5V21_00860</name>
</gene>